<feature type="transmembrane region" description="Helical" evidence="6">
    <location>
        <begin position="67"/>
        <end position="90"/>
    </location>
</feature>
<reference evidence="7 8" key="1">
    <citation type="submission" date="2018-07" db="EMBL/GenBank/DDBJ databases">
        <title>Chryseobacterium lacus sp. nov., isolated from lake water.</title>
        <authorList>
            <person name="Li C.-M."/>
        </authorList>
    </citation>
    <scope>NUCLEOTIDE SEQUENCE [LARGE SCALE GENOMIC DNA]</scope>
    <source>
        <strain evidence="7 8">YLOS41</strain>
    </source>
</reference>
<dbReference type="PANTHER" id="PTHR42723">
    <property type="entry name" value="CHLOROPHYLL SYNTHASE"/>
    <property type="match status" value="1"/>
</dbReference>
<protein>
    <submittedName>
        <fullName evidence="7">Prenyltransferase</fullName>
    </submittedName>
</protein>
<dbReference type="OrthoDB" id="1142538at2"/>
<evidence type="ECO:0000256" key="4">
    <source>
        <dbReference type="ARBA" id="ARBA00022989"/>
    </source>
</evidence>
<dbReference type="Gene3D" id="1.20.120.1780">
    <property type="entry name" value="UbiA prenyltransferase"/>
    <property type="match status" value="1"/>
</dbReference>
<dbReference type="AlphaFoldDB" id="A0A368N004"/>
<name>A0A368N004_9FLAO</name>
<comment type="subcellular location">
    <subcellularLocation>
        <location evidence="1">Membrane</location>
        <topology evidence="1">Multi-pass membrane protein</topology>
    </subcellularLocation>
</comment>
<keyword evidence="4 6" id="KW-1133">Transmembrane helix</keyword>
<feature type="transmembrane region" description="Helical" evidence="6">
    <location>
        <begin position="185"/>
        <end position="202"/>
    </location>
</feature>
<dbReference type="Gene3D" id="1.10.357.140">
    <property type="entry name" value="UbiA prenyltransferase"/>
    <property type="match status" value="1"/>
</dbReference>
<dbReference type="PANTHER" id="PTHR42723:SF1">
    <property type="entry name" value="CHLOROPHYLL SYNTHASE, CHLOROPLASTIC"/>
    <property type="match status" value="1"/>
</dbReference>
<dbReference type="Pfam" id="PF01040">
    <property type="entry name" value="UbiA"/>
    <property type="match status" value="1"/>
</dbReference>
<feature type="transmembrane region" description="Helical" evidence="6">
    <location>
        <begin position="230"/>
        <end position="250"/>
    </location>
</feature>
<keyword evidence="3 6" id="KW-0812">Transmembrane</keyword>
<evidence type="ECO:0000256" key="6">
    <source>
        <dbReference type="SAM" id="Phobius"/>
    </source>
</evidence>
<evidence type="ECO:0000313" key="8">
    <source>
        <dbReference type="Proteomes" id="UP000252172"/>
    </source>
</evidence>
<feature type="transmembrane region" description="Helical" evidence="6">
    <location>
        <begin position="257"/>
        <end position="275"/>
    </location>
</feature>
<dbReference type="EMBL" id="QPIE01000002">
    <property type="protein sequence ID" value="RCU43847.1"/>
    <property type="molecule type" value="Genomic_DNA"/>
</dbReference>
<dbReference type="InterPro" id="IPR044878">
    <property type="entry name" value="UbiA_sf"/>
</dbReference>
<keyword evidence="5 6" id="KW-0472">Membrane</keyword>
<evidence type="ECO:0000313" key="7">
    <source>
        <dbReference type="EMBL" id="RCU43847.1"/>
    </source>
</evidence>
<dbReference type="RefSeq" id="WP_114302831.1">
    <property type="nucleotide sequence ID" value="NZ_QPIE01000002.1"/>
</dbReference>
<proteinExistence type="predicted"/>
<keyword evidence="8" id="KW-1185">Reference proteome</keyword>
<evidence type="ECO:0000256" key="2">
    <source>
        <dbReference type="ARBA" id="ARBA00022475"/>
    </source>
</evidence>
<dbReference type="InterPro" id="IPR050475">
    <property type="entry name" value="Prenyltransferase_related"/>
</dbReference>
<dbReference type="InterPro" id="IPR000537">
    <property type="entry name" value="UbiA_prenyltransferase"/>
</dbReference>
<keyword evidence="2" id="KW-1003">Cell membrane</keyword>
<comment type="caution">
    <text evidence="7">The sequence shown here is derived from an EMBL/GenBank/DDBJ whole genome shotgun (WGS) entry which is preliminary data.</text>
</comment>
<dbReference type="Proteomes" id="UP000252172">
    <property type="component" value="Unassembled WGS sequence"/>
</dbReference>
<sequence>MGTENRTSAAPASAPRTFSYRISQLIGFLVGARFFMALLLTFALYVSTFFLFNQEENLRQFVFDFRVHGIIFCAVLSILAGGIINQFYDVEKDHLIKPFRTRLQSFLKQKYFLYAYIILNTVSLGVAFFISYRVFLFYLLYQFLMWFYSHKLSRLLILNNLTFVALTLYPFFGMLVYYRTFSGKVMMMAAFLFLMLLMIDIIKDTLTAKVDRIFGYTTIPIYFGRKTASVIAVFLLISTLLVSAVILYGIGFYRIMGWYFVAGFAVILTAVFQMFRNTRNARFITLNLLRLWIFIGILAMLADGIVQKY</sequence>
<keyword evidence="7" id="KW-0808">Transferase</keyword>
<evidence type="ECO:0000256" key="1">
    <source>
        <dbReference type="ARBA" id="ARBA00004141"/>
    </source>
</evidence>
<evidence type="ECO:0000256" key="3">
    <source>
        <dbReference type="ARBA" id="ARBA00022692"/>
    </source>
</evidence>
<feature type="transmembrane region" description="Helical" evidence="6">
    <location>
        <begin position="25"/>
        <end position="47"/>
    </location>
</feature>
<organism evidence="7 8">
    <name type="scientific">Chryseobacterium lacus</name>
    <dbReference type="NCBI Taxonomy" id="2058346"/>
    <lineage>
        <taxon>Bacteria</taxon>
        <taxon>Pseudomonadati</taxon>
        <taxon>Bacteroidota</taxon>
        <taxon>Flavobacteriia</taxon>
        <taxon>Flavobacteriales</taxon>
        <taxon>Weeksellaceae</taxon>
        <taxon>Chryseobacterium group</taxon>
        <taxon>Chryseobacterium</taxon>
    </lineage>
</organism>
<gene>
    <name evidence="7" type="ORF">DQ356_02115</name>
</gene>
<dbReference type="GO" id="GO:0016765">
    <property type="term" value="F:transferase activity, transferring alkyl or aryl (other than methyl) groups"/>
    <property type="evidence" value="ECO:0007669"/>
    <property type="project" value="InterPro"/>
</dbReference>
<accession>A0A368N004</accession>
<feature type="transmembrane region" description="Helical" evidence="6">
    <location>
        <begin position="155"/>
        <end position="178"/>
    </location>
</feature>
<feature type="transmembrane region" description="Helical" evidence="6">
    <location>
        <begin position="287"/>
        <end position="306"/>
    </location>
</feature>
<evidence type="ECO:0000256" key="5">
    <source>
        <dbReference type="ARBA" id="ARBA00023136"/>
    </source>
</evidence>
<feature type="transmembrane region" description="Helical" evidence="6">
    <location>
        <begin position="111"/>
        <end position="135"/>
    </location>
</feature>
<dbReference type="GO" id="GO:0016020">
    <property type="term" value="C:membrane"/>
    <property type="evidence" value="ECO:0007669"/>
    <property type="project" value="UniProtKB-SubCell"/>
</dbReference>